<keyword evidence="3" id="KW-1185">Reference proteome</keyword>
<feature type="chain" id="PRO_5012507670" evidence="1">
    <location>
        <begin position="23"/>
        <end position="179"/>
    </location>
</feature>
<sequence>MNTKLLSVLVTGLLIISQAATAQIETVPVGTVTATLGEAAYEGETLDVPSEGTSTAEWRTFGPVSSLSIQAHDPNAESIMQGILTIEISLMGTDAPAAMMDASVSWWPEGMNAPFYMNEEIGDDLSISIDTLSLEEEGSTITGSFSAKLCRKESFFDDADKEDCLPVAGHFDTALKRAE</sequence>
<evidence type="ECO:0000313" key="3">
    <source>
        <dbReference type="Proteomes" id="UP000193963"/>
    </source>
</evidence>
<gene>
    <name evidence="2" type="ORF">PSM7751_03876</name>
</gene>
<dbReference type="Proteomes" id="UP000193963">
    <property type="component" value="Unassembled WGS sequence"/>
</dbReference>
<dbReference type="OrthoDB" id="8032791at2"/>
<dbReference type="EMBL" id="FWFN01000009">
    <property type="protein sequence ID" value="SLN71785.1"/>
    <property type="molecule type" value="Genomic_DNA"/>
</dbReference>
<protein>
    <submittedName>
        <fullName evidence="2">Uncharacterized protein</fullName>
    </submittedName>
</protein>
<proteinExistence type="predicted"/>
<keyword evidence="1" id="KW-0732">Signal</keyword>
<accession>A0A1X7A6X2</accession>
<organism evidence="2 3">
    <name type="scientific">Pseudooceanicola marinus</name>
    <dbReference type="NCBI Taxonomy" id="396013"/>
    <lineage>
        <taxon>Bacteria</taxon>
        <taxon>Pseudomonadati</taxon>
        <taxon>Pseudomonadota</taxon>
        <taxon>Alphaproteobacteria</taxon>
        <taxon>Rhodobacterales</taxon>
        <taxon>Paracoccaceae</taxon>
        <taxon>Pseudooceanicola</taxon>
    </lineage>
</organism>
<dbReference type="AlphaFoldDB" id="A0A1X7A6X2"/>
<reference evidence="2 3" key="1">
    <citation type="submission" date="2017-03" db="EMBL/GenBank/DDBJ databases">
        <authorList>
            <person name="Afonso C.L."/>
            <person name="Miller P.J."/>
            <person name="Scott M.A."/>
            <person name="Spackman E."/>
            <person name="Goraichik I."/>
            <person name="Dimitrov K.M."/>
            <person name="Suarez D.L."/>
            <person name="Swayne D.E."/>
        </authorList>
    </citation>
    <scope>NUCLEOTIDE SEQUENCE [LARGE SCALE GENOMIC DNA]</scope>
    <source>
        <strain evidence="2 3">CECT 7751</strain>
    </source>
</reference>
<feature type="signal peptide" evidence="1">
    <location>
        <begin position="1"/>
        <end position="22"/>
    </location>
</feature>
<name>A0A1X7A6X2_9RHOB</name>
<dbReference type="RefSeq" id="WP_143515655.1">
    <property type="nucleotide sequence ID" value="NZ_FWFN01000009.1"/>
</dbReference>
<evidence type="ECO:0000313" key="2">
    <source>
        <dbReference type="EMBL" id="SLN71785.1"/>
    </source>
</evidence>
<evidence type="ECO:0000256" key="1">
    <source>
        <dbReference type="SAM" id="SignalP"/>
    </source>
</evidence>